<dbReference type="AlphaFoldDB" id="A0A387FRU1"/>
<evidence type="ECO:0000313" key="3">
    <source>
        <dbReference type="Proteomes" id="UP000282195"/>
    </source>
</evidence>
<evidence type="ECO:0000313" key="2">
    <source>
        <dbReference type="EMBL" id="AYG60427.1"/>
    </source>
</evidence>
<accession>A0A387FRU1</accession>
<dbReference type="Proteomes" id="UP000282195">
    <property type="component" value="Chromosome"/>
</dbReference>
<sequence length="82" mass="9036">MTFTMAHAALTAILWIFAGVSTHREMLLDAKDDLPDDVAIWFADELPTSARLARATVFCLFLATWPVFLVACGIAGRFGYRG</sequence>
<proteinExistence type="predicted"/>
<keyword evidence="3" id="KW-1185">Reference proteome</keyword>
<keyword evidence="1" id="KW-0472">Membrane</keyword>
<name>A0A387FRU1_9HYPH</name>
<dbReference type="KEGG" id="rjg:CCGE525_17645"/>
<gene>
    <name evidence="2" type="ORF">CCGE525_17645</name>
</gene>
<keyword evidence="1" id="KW-0812">Transmembrane</keyword>
<dbReference type="RefSeq" id="WP_162950207.1">
    <property type="nucleotide sequence ID" value="NZ_CP032694.1"/>
</dbReference>
<protein>
    <submittedName>
        <fullName evidence="2">Uncharacterized protein</fullName>
    </submittedName>
</protein>
<reference evidence="2 3" key="1">
    <citation type="submission" date="2018-10" db="EMBL/GenBank/DDBJ databases">
        <title>Rhizobium etli, R. leguminosarum and a new Rhizobium genospecies from Phaseolus dumosus.</title>
        <authorList>
            <person name="Ramirez-Puebla S.T."/>
            <person name="Rogel-Hernandez M.A."/>
            <person name="Guerrero G."/>
            <person name="Ormeno-Orrillo E."/>
            <person name="Martinez-Romero J.C."/>
            <person name="Negrete-Yankelevich S."/>
            <person name="Martinez-Romero E."/>
        </authorList>
    </citation>
    <scope>NUCLEOTIDE SEQUENCE [LARGE SCALE GENOMIC DNA]</scope>
    <source>
        <strain evidence="2 3">CCGE525</strain>
    </source>
</reference>
<evidence type="ECO:0000256" key="1">
    <source>
        <dbReference type="SAM" id="Phobius"/>
    </source>
</evidence>
<keyword evidence="1" id="KW-1133">Transmembrane helix</keyword>
<organism evidence="2 3">
    <name type="scientific">Rhizobium jaguaris</name>
    <dbReference type="NCBI Taxonomy" id="1312183"/>
    <lineage>
        <taxon>Bacteria</taxon>
        <taxon>Pseudomonadati</taxon>
        <taxon>Pseudomonadota</taxon>
        <taxon>Alphaproteobacteria</taxon>
        <taxon>Hyphomicrobiales</taxon>
        <taxon>Rhizobiaceae</taxon>
        <taxon>Rhizobium/Agrobacterium group</taxon>
        <taxon>Rhizobium</taxon>
    </lineage>
</organism>
<feature type="transmembrane region" description="Helical" evidence="1">
    <location>
        <begin position="55"/>
        <end position="80"/>
    </location>
</feature>
<dbReference type="EMBL" id="CP032694">
    <property type="protein sequence ID" value="AYG60427.1"/>
    <property type="molecule type" value="Genomic_DNA"/>
</dbReference>